<accession>A0A1W2D8P0</accession>
<keyword evidence="6" id="KW-1185">Reference proteome</keyword>
<dbReference type="InterPro" id="IPR045981">
    <property type="entry name" value="DUF5937"/>
</dbReference>
<dbReference type="InterPro" id="IPR011991">
    <property type="entry name" value="ArsR-like_HTH"/>
</dbReference>
<dbReference type="OrthoDB" id="3460651at2"/>
<dbReference type="Pfam" id="PF12840">
    <property type="entry name" value="HTH_20"/>
    <property type="match status" value="1"/>
</dbReference>
<dbReference type="Pfam" id="PF19361">
    <property type="entry name" value="DUF5937"/>
    <property type="match status" value="1"/>
</dbReference>
<dbReference type="GO" id="GO:0003700">
    <property type="term" value="F:DNA-binding transcription factor activity"/>
    <property type="evidence" value="ECO:0007669"/>
    <property type="project" value="InterPro"/>
</dbReference>
<dbReference type="SMART" id="SM00418">
    <property type="entry name" value="HTH_ARSR"/>
    <property type="match status" value="1"/>
</dbReference>
<keyword evidence="3" id="KW-0804">Transcription</keyword>
<protein>
    <submittedName>
        <fullName evidence="5">Helix-turn-helix domain-containing protein</fullName>
    </submittedName>
</protein>
<evidence type="ECO:0000313" key="6">
    <source>
        <dbReference type="Proteomes" id="UP000192674"/>
    </source>
</evidence>
<evidence type="ECO:0000259" key="4">
    <source>
        <dbReference type="SMART" id="SM00418"/>
    </source>
</evidence>
<gene>
    <name evidence="5" type="ORF">SAMN05661093_03012</name>
</gene>
<evidence type="ECO:0000256" key="2">
    <source>
        <dbReference type="ARBA" id="ARBA00023125"/>
    </source>
</evidence>
<evidence type="ECO:0000256" key="1">
    <source>
        <dbReference type="ARBA" id="ARBA00023015"/>
    </source>
</evidence>
<proteinExistence type="predicted"/>
<dbReference type="RefSeq" id="WP_033382245.1">
    <property type="nucleotide sequence ID" value="NZ_FWXV01000002.1"/>
</dbReference>
<dbReference type="InterPro" id="IPR001845">
    <property type="entry name" value="HTH_ArsR_DNA-bd_dom"/>
</dbReference>
<organism evidence="5 6">
    <name type="scientific">Kibdelosporangium aridum</name>
    <dbReference type="NCBI Taxonomy" id="2030"/>
    <lineage>
        <taxon>Bacteria</taxon>
        <taxon>Bacillati</taxon>
        <taxon>Actinomycetota</taxon>
        <taxon>Actinomycetes</taxon>
        <taxon>Pseudonocardiales</taxon>
        <taxon>Pseudonocardiaceae</taxon>
        <taxon>Kibdelosporangium</taxon>
    </lineage>
</organism>
<dbReference type="Gene3D" id="1.10.10.10">
    <property type="entry name" value="Winged helix-like DNA-binding domain superfamily/Winged helix DNA-binding domain"/>
    <property type="match status" value="1"/>
</dbReference>
<dbReference type="GO" id="GO:0003677">
    <property type="term" value="F:DNA binding"/>
    <property type="evidence" value="ECO:0007669"/>
    <property type="project" value="UniProtKB-KW"/>
</dbReference>
<dbReference type="InterPro" id="IPR036390">
    <property type="entry name" value="WH_DNA-bd_sf"/>
</dbReference>
<keyword evidence="1" id="KW-0805">Transcription regulation</keyword>
<evidence type="ECO:0000313" key="5">
    <source>
        <dbReference type="EMBL" id="SMC93809.1"/>
    </source>
</evidence>
<dbReference type="SUPFAM" id="SSF46785">
    <property type="entry name" value="Winged helix' DNA-binding domain"/>
    <property type="match status" value="1"/>
</dbReference>
<dbReference type="PANTHER" id="PTHR43132">
    <property type="entry name" value="ARSENICAL RESISTANCE OPERON REPRESSOR ARSR-RELATED"/>
    <property type="match status" value="1"/>
</dbReference>
<dbReference type="Proteomes" id="UP000192674">
    <property type="component" value="Unassembled WGS sequence"/>
</dbReference>
<sequence length="321" mass="34670">MIEIQLGEVGAHRVRLAISPLEEVLNAIRLLTRPGRSPVHARWAVANRPTLTCLDVPELVALVKGDRYFPDFLSPPPTDAWTAVEDQLEAVTRTPAEQVSLEVTMSAAGRDESELAELLVDPDKTRDLLAEQLGRCWDVLIRPLWPRIKDVLDTDVHYRTRQFGSGGIAKVLTGLHPGVMIEGGRILMPTFNSARLDLDDRGLLLVPSSFAGGIGVMMTPPWQPSVVYPARGVATLWEDVPALDSDPLAGVVGRTKARVLRALADPASTTTLAQRLGVAPSTISEHVKALAAAGLLSARRSGRSVHYRRSALGDELVASAS</sequence>
<name>A0A1W2D8P0_KIBAR</name>
<dbReference type="AlphaFoldDB" id="A0A1W2D8P0"/>
<dbReference type="InterPro" id="IPR036388">
    <property type="entry name" value="WH-like_DNA-bd_sf"/>
</dbReference>
<feature type="domain" description="HTH arsR-type" evidence="4">
    <location>
        <begin position="258"/>
        <end position="318"/>
    </location>
</feature>
<dbReference type="EMBL" id="FWXV01000002">
    <property type="protein sequence ID" value="SMC93809.1"/>
    <property type="molecule type" value="Genomic_DNA"/>
</dbReference>
<dbReference type="InterPro" id="IPR051011">
    <property type="entry name" value="Metal_resp_trans_reg"/>
</dbReference>
<dbReference type="PANTHER" id="PTHR43132:SF8">
    <property type="entry name" value="HTH-TYPE TRANSCRIPTIONAL REGULATOR KMTR"/>
    <property type="match status" value="1"/>
</dbReference>
<reference evidence="5 6" key="1">
    <citation type="submission" date="2017-04" db="EMBL/GenBank/DDBJ databases">
        <authorList>
            <person name="Afonso C.L."/>
            <person name="Miller P.J."/>
            <person name="Scott M.A."/>
            <person name="Spackman E."/>
            <person name="Goraichik I."/>
            <person name="Dimitrov K.M."/>
            <person name="Suarez D.L."/>
            <person name="Swayne D.E."/>
        </authorList>
    </citation>
    <scope>NUCLEOTIDE SEQUENCE [LARGE SCALE GENOMIC DNA]</scope>
    <source>
        <strain evidence="5 6">DSM 43828</strain>
    </source>
</reference>
<keyword evidence="2" id="KW-0238">DNA-binding</keyword>
<evidence type="ECO:0000256" key="3">
    <source>
        <dbReference type="ARBA" id="ARBA00023163"/>
    </source>
</evidence>
<dbReference type="CDD" id="cd00090">
    <property type="entry name" value="HTH_ARSR"/>
    <property type="match status" value="1"/>
</dbReference>